<dbReference type="PROSITE" id="PS50259">
    <property type="entry name" value="G_PROTEIN_RECEP_F3_4"/>
    <property type="match status" value="1"/>
</dbReference>
<keyword evidence="8 12" id="KW-0472">Membrane</keyword>
<evidence type="ECO:0000256" key="12">
    <source>
        <dbReference type="SAM" id="Phobius"/>
    </source>
</evidence>
<proteinExistence type="inferred from homology"/>
<feature type="transmembrane region" description="Helical" evidence="12">
    <location>
        <begin position="673"/>
        <end position="695"/>
    </location>
</feature>
<feature type="transmembrane region" description="Helical" evidence="12">
    <location>
        <begin position="493"/>
        <end position="511"/>
    </location>
</feature>
<dbReference type="SUPFAM" id="SSF53822">
    <property type="entry name" value="Periplasmic binding protein-like I"/>
    <property type="match status" value="1"/>
</dbReference>
<keyword evidence="5" id="KW-0732">Signal</keyword>
<dbReference type="PANTHER" id="PTHR24061:SF599">
    <property type="entry name" value="G-PROTEIN COUPLED RECEPTORS FAMILY 3 PROFILE DOMAIN-CONTAINING PROTEIN"/>
    <property type="match status" value="1"/>
</dbReference>
<dbReference type="Proteomes" id="UP000694421">
    <property type="component" value="Unplaced"/>
</dbReference>
<evidence type="ECO:0000256" key="6">
    <source>
        <dbReference type="ARBA" id="ARBA00022989"/>
    </source>
</evidence>
<evidence type="ECO:0000256" key="10">
    <source>
        <dbReference type="ARBA" id="ARBA00023180"/>
    </source>
</evidence>
<dbReference type="OMA" id="CFECAED"/>
<dbReference type="Pfam" id="PF07562">
    <property type="entry name" value="NCD3G"/>
    <property type="match status" value="1"/>
</dbReference>
<keyword evidence="10" id="KW-0325">Glycoprotein</keyword>
<feature type="transmembrane region" description="Helical" evidence="12">
    <location>
        <begin position="647"/>
        <end position="667"/>
    </location>
</feature>
<dbReference type="PANTHER" id="PTHR24061">
    <property type="entry name" value="CALCIUM-SENSING RECEPTOR-RELATED"/>
    <property type="match status" value="1"/>
</dbReference>
<name>A0A8D0BLZ1_SALMN</name>
<dbReference type="Pfam" id="PF01094">
    <property type="entry name" value="ANF_receptor"/>
    <property type="match status" value="1"/>
</dbReference>
<keyword evidence="6 12" id="KW-1133">Transmembrane helix</keyword>
<keyword evidence="3" id="KW-1003">Cell membrane</keyword>
<keyword evidence="15" id="KW-1185">Reference proteome</keyword>
<keyword evidence="11" id="KW-0807">Transducer</keyword>
<evidence type="ECO:0000313" key="14">
    <source>
        <dbReference type="Ensembl" id="ENSSMRP00000008084.1"/>
    </source>
</evidence>
<accession>A0A8D0BLZ1</accession>
<keyword evidence="7" id="KW-0297">G-protein coupled receptor</keyword>
<dbReference type="InterPro" id="IPR001828">
    <property type="entry name" value="ANF_lig-bd_rcpt"/>
</dbReference>
<dbReference type="InterPro" id="IPR000337">
    <property type="entry name" value="GPCR_3"/>
</dbReference>
<feature type="transmembrane region" description="Helical" evidence="12">
    <location>
        <begin position="568"/>
        <end position="586"/>
    </location>
</feature>
<feature type="transmembrane region" description="Helical" evidence="12">
    <location>
        <begin position="453"/>
        <end position="472"/>
    </location>
</feature>
<dbReference type="InterPro" id="IPR004073">
    <property type="entry name" value="GPCR_3_vmron_rcpt_2"/>
</dbReference>
<dbReference type="InterPro" id="IPR011500">
    <property type="entry name" value="GPCR_3_9-Cys_dom"/>
</dbReference>
<evidence type="ECO:0000256" key="1">
    <source>
        <dbReference type="ARBA" id="ARBA00004651"/>
    </source>
</evidence>
<evidence type="ECO:0000256" key="5">
    <source>
        <dbReference type="ARBA" id="ARBA00022729"/>
    </source>
</evidence>
<dbReference type="GO" id="GO:0005886">
    <property type="term" value="C:plasma membrane"/>
    <property type="evidence" value="ECO:0007669"/>
    <property type="project" value="UniProtKB-SubCell"/>
</dbReference>
<comment type="subcellular location">
    <subcellularLocation>
        <location evidence="1">Cell membrane</location>
        <topology evidence="1">Multi-pass membrane protein</topology>
    </subcellularLocation>
</comment>
<dbReference type="InterPro" id="IPR017979">
    <property type="entry name" value="GPCR_3_CS"/>
</dbReference>
<feature type="domain" description="G-protein coupled receptors family 3 profile" evidence="13">
    <location>
        <begin position="453"/>
        <end position="717"/>
    </location>
</feature>
<dbReference type="Gene3D" id="2.10.50.30">
    <property type="entry name" value="GPCR, family 3, nine cysteines domain"/>
    <property type="match status" value="1"/>
</dbReference>
<dbReference type="Gene3D" id="3.40.50.2300">
    <property type="match status" value="2"/>
</dbReference>
<comment type="similarity">
    <text evidence="2">Belongs to the G-protein coupled receptor 3 family.</text>
</comment>
<dbReference type="Ensembl" id="ENSSMRT00000009443.1">
    <property type="protein sequence ID" value="ENSSMRP00000008084.1"/>
    <property type="gene ID" value="ENSSMRG00000006479.1"/>
</dbReference>
<evidence type="ECO:0000256" key="8">
    <source>
        <dbReference type="ARBA" id="ARBA00023136"/>
    </source>
</evidence>
<dbReference type="FunFam" id="2.10.50.30:FF:000002">
    <property type="entry name" value="Vomeronasal 2 receptor, h1"/>
    <property type="match status" value="1"/>
</dbReference>
<dbReference type="PROSITE" id="PS00981">
    <property type="entry name" value="G_PROTEIN_RECEP_F3_3"/>
    <property type="match status" value="1"/>
</dbReference>
<dbReference type="InterPro" id="IPR028082">
    <property type="entry name" value="Peripla_BP_I"/>
</dbReference>
<organism evidence="14 15">
    <name type="scientific">Salvator merianae</name>
    <name type="common">Argentine black and white tegu</name>
    <name type="synonym">Tupinambis merianae</name>
    <dbReference type="NCBI Taxonomy" id="96440"/>
    <lineage>
        <taxon>Eukaryota</taxon>
        <taxon>Metazoa</taxon>
        <taxon>Chordata</taxon>
        <taxon>Craniata</taxon>
        <taxon>Vertebrata</taxon>
        <taxon>Euteleostomi</taxon>
        <taxon>Lepidosauria</taxon>
        <taxon>Squamata</taxon>
        <taxon>Bifurcata</taxon>
        <taxon>Unidentata</taxon>
        <taxon>Episquamata</taxon>
        <taxon>Laterata</taxon>
        <taxon>Teiioidea</taxon>
        <taxon>Teiidae</taxon>
        <taxon>Salvator</taxon>
    </lineage>
</organism>
<evidence type="ECO:0000259" key="13">
    <source>
        <dbReference type="PROSITE" id="PS50259"/>
    </source>
</evidence>
<reference evidence="14" key="1">
    <citation type="submission" date="2025-08" db="UniProtKB">
        <authorList>
            <consortium name="Ensembl"/>
        </authorList>
    </citation>
    <scope>IDENTIFICATION</scope>
</reference>
<evidence type="ECO:0000256" key="2">
    <source>
        <dbReference type="ARBA" id="ARBA00007242"/>
    </source>
</evidence>
<evidence type="ECO:0000256" key="7">
    <source>
        <dbReference type="ARBA" id="ARBA00023040"/>
    </source>
</evidence>
<keyword evidence="4 12" id="KW-0812">Transmembrane</keyword>
<reference evidence="14" key="2">
    <citation type="submission" date="2025-09" db="UniProtKB">
        <authorList>
            <consortium name="Ensembl"/>
        </authorList>
    </citation>
    <scope>IDENTIFICATION</scope>
</reference>
<feature type="transmembrane region" description="Helical" evidence="12">
    <location>
        <begin position="523"/>
        <end position="547"/>
    </location>
</feature>
<dbReference type="AlphaFoldDB" id="A0A8D0BLZ1"/>
<evidence type="ECO:0000256" key="3">
    <source>
        <dbReference type="ARBA" id="ARBA00022475"/>
    </source>
</evidence>
<evidence type="ECO:0000256" key="4">
    <source>
        <dbReference type="ARBA" id="ARBA00022692"/>
    </source>
</evidence>
<sequence length="718" mass="81494">VKEINENLQILPNITLGFQVYDSYLSSKWTCHETMLLLSTLKKLFPNYMCDTQQNLAAVIGGLDSQVSTDIAKILDIYKLPQLVYGSAPVMNDKTPGIPFYQMTPNENLQARGILSLLLYFRWTWIGLVYMDNENGEKFLQLVVSHFSEKICFAFRETAPSLVTPGNFDDLLRHWGKAHHEIMDSKANVVLFYGDSNSVIYLRFFPYLSVQNSVINTSKAKVWIFTAQMELTAMIIQKDWDINILHGVLAFTIHSNDNPGFQAFALDRNPSRAKEDGFIRSFWEQAFGCTFTKPDEDQVDEVLCSGEEKLEDLPASFFEMRMTGHSYSIYTSVYAIAHSLHAMSLSRIIQRKTLQSKRLNICKQWLWQVLIFVCLCTRPLSLCSDSCHPGFSKKIMKNKPFCCYDCVPCPAGKFSDQEDMIDCSECIPEKHPNKYQNSCIPKSITFLSYEEPLGIGLASCALFFSLITALMLRTIMKYHNTPIVVANNRDLTYTLLISLLFCFLCALLFMGCPQEVTCLLRQTAFGLIFTVAVSCILAKTITVVLAFMSTKPGSRMRKWLGKRLTNSIVLTCSLIQAGICIVWLSTSPPFPDVNMHSFAEEIILQCNEGSVIIFYCVLSYMGFLAFASFTVAFFARKLPDTFNEAKFITFSMLVFCSVWISFVPTYLSTKGKYMVAVEIFSILSSGAGLLGCIFFPKCYIIIFTPQLNNREQLVRRKY</sequence>
<dbReference type="GO" id="GO:0004930">
    <property type="term" value="F:G protein-coupled receptor activity"/>
    <property type="evidence" value="ECO:0007669"/>
    <property type="project" value="UniProtKB-KW"/>
</dbReference>
<evidence type="ECO:0000256" key="11">
    <source>
        <dbReference type="ARBA" id="ARBA00023224"/>
    </source>
</evidence>
<feature type="transmembrane region" description="Helical" evidence="12">
    <location>
        <begin position="612"/>
        <end position="635"/>
    </location>
</feature>
<dbReference type="GeneTree" id="ENSGT00950000182788"/>
<dbReference type="PRINTS" id="PR01535">
    <property type="entry name" value="VOMERONASL2R"/>
</dbReference>
<dbReference type="InterPro" id="IPR000068">
    <property type="entry name" value="GPCR_3_Ca_sens_rcpt-rel"/>
</dbReference>
<evidence type="ECO:0000256" key="9">
    <source>
        <dbReference type="ARBA" id="ARBA00023170"/>
    </source>
</evidence>
<evidence type="ECO:0000313" key="15">
    <source>
        <dbReference type="Proteomes" id="UP000694421"/>
    </source>
</evidence>
<dbReference type="FunFam" id="3.40.50.2300:FF:000024">
    <property type="entry name" value="Vomeronasal 2, receptor 73"/>
    <property type="match status" value="1"/>
</dbReference>
<dbReference type="InterPro" id="IPR017978">
    <property type="entry name" value="GPCR_3_C"/>
</dbReference>
<dbReference type="PRINTS" id="PR00248">
    <property type="entry name" value="GPCRMGR"/>
</dbReference>
<keyword evidence="9" id="KW-0675">Receptor</keyword>
<dbReference type="CDD" id="cd15283">
    <property type="entry name" value="7tmC_V2R_pheromone"/>
    <property type="match status" value="1"/>
</dbReference>
<dbReference type="InterPro" id="IPR038550">
    <property type="entry name" value="GPCR_3_9-Cys_sf"/>
</dbReference>
<dbReference type="Pfam" id="PF00003">
    <property type="entry name" value="7tm_3"/>
    <property type="match status" value="1"/>
</dbReference>
<protein>
    <recommendedName>
        <fullName evidence="13">G-protein coupled receptors family 3 profile domain-containing protein</fullName>
    </recommendedName>
</protein>